<keyword evidence="1" id="KW-0472">Membrane</keyword>
<evidence type="ECO:0000313" key="2">
    <source>
        <dbReference type="EMBL" id="AAD10586.1"/>
    </source>
</evidence>
<reference evidence="2" key="2">
    <citation type="journal article" date="1993" name="J. Bacteriol.">
        <title>A survey of the Mycoplasma genitalium genome by using random sequencing.</title>
        <authorList>
            <person name="Peterson S.N."/>
            <person name="Hu P.-C."/>
            <person name="Bott K.F."/>
            <person name="Hutchison C.A. III"/>
        </authorList>
    </citation>
    <scope>NUCLEOTIDE SEQUENCE</scope>
</reference>
<feature type="transmembrane region" description="Helical" evidence="1">
    <location>
        <begin position="27"/>
        <end position="47"/>
    </location>
</feature>
<organism evidence="2">
    <name type="scientific">Mycoplasmoides genitalium</name>
    <name type="common">Mycoplasma genitalium</name>
    <dbReference type="NCBI Taxonomy" id="2097"/>
    <lineage>
        <taxon>Bacteria</taxon>
        <taxon>Bacillati</taxon>
        <taxon>Mycoplasmatota</taxon>
        <taxon>Mycoplasmoidales</taxon>
        <taxon>Mycoplasmoidaceae</taxon>
        <taxon>Mycoplasmoides</taxon>
    </lineage>
</organism>
<reference evidence="2" key="1">
    <citation type="thesis" date="1992" institute="Microbiology and Immunology" country="University of North Carolina Medical School">
        <title>Characterization and analysis of the Mycoplasma genitalium genome.</title>
        <authorList>
            <person name="Peterson S.N."/>
        </authorList>
    </citation>
    <scope>NUCLEOTIDE SEQUENCE</scope>
</reference>
<name>Q49220_MYCGT</name>
<proteinExistence type="predicted"/>
<protein>
    <submittedName>
        <fullName evidence="2">Uncharacterized protein</fullName>
    </submittedName>
</protein>
<keyword evidence="1" id="KW-0812">Transmembrane</keyword>
<evidence type="ECO:0000256" key="1">
    <source>
        <dbReference type="SAM" id="Phobius"/>
    </source>
</evidence>
<dbReference type="EMBL" id="U01768">
    <property type="protein sequence ID" value="AAD10586.1"/>
    <property type="molecule type" value="Genomic_DNA"/>
</dbReference>
<feature type="non-terminal residue" evidence="2">
    <location>
        <position position="1"/>
    </location>
</feature>
<dbReference type="AlphaFoldDB" id="Q49220"/>
<sequence>FWKKRSNIKTAANVSLAFLKSLCFKSIVISLSLTALVVLLSSTKIIGKLKRFSKSCLNDLIAFWISE</sequence>
<accession>Q49220</accession>
<keyword evidence="1" id="KW-1133">Transmembrane helix</keyword>